<dbReference type="Gene3D" id="3.30.2310.40">
    <property type="match status" value="1"/>
</dbReference>
<dbReference type="EMBL" id="CP073084">
    <property type="protein sequence ID" value="QUE55076.1"/>
    <property type="molecule type" value="Genomic_DNA"/>
</dbReference>
<dbReference type="RefSeq" id="WP_212572474.1">
    <property type="nucleotide sequence ID" value="NZ_CP073084.1"/>
</dbReference>
<reference evidence="1 2" key="1">
    <citation type="submission" date="2021-04" db="EMBL/GenBank/DDBJ databases">
        <title>Complete genome sequence of a novel Streptococcus species.</title>
        <authorList>
            <person name="Teng J.L.L."/>
        </authorList>
    </citation>
    <scope>NUCLEOTIDE SEQUENCE [LARGE SCALE GENOMIC DNA]</scope>
    <source>
        <strain evidence="1 2">HKU75</strain>
    </source>
</reference>
<accession>A0ABX7YMM4</accession>
<proteinExistence type="predicted"/>
<evidence type="ECO:0000313" key="2">
    <source>
        <dbReference type="Proteomes" id="UP000677616"/>
    </source>
</evidence>
<dbReference type="Proteomes" id="UP000677616">
    <property type="component" value="Chromosome"/>
</dbReference>
<sequence length="135" mass="15765">MSVQKYSKQEIEEVLGQIKDLVSQNKFIISTGENRVKNDEFADEFNLDKEKRKQLILKIEVRDFCACVQSPNVYQNHDDYFIFGPCFLLTDVFGDERQVQVYAKFVLASSKTTGLKTIVVSFHEAERPMSYYFKK</sequence>
<protein>
    <submittedName>
        <fullName evidence="1">Uncharacterized protein</fullName>
    </submittedName>
</protein>
<dbReference type="InterPro" id="IPR038493">
    <property type="entry name" value="MqsR_sf"/>
</dbReference>
<name>A0ABX7YMM4_9STRE</name>
<organism evidence="1 2">
    <name type="scientific">Streptococcus oriscaviae</name>
    <dbReference type="NCBI Taxonomy" id="2781599"/>
    <lineage>
        <taxon>Bacteria</taxon>
        <taxon>Bacillati</taxon>
        <taxon>Bacillota</taxon>
        <taxon>Bacilli</taxon>
        <taxon>Lactobacillales</taxon>
        <taxon>Streptococcaceae</taxon>
        <taxon>Streptococcus</taxon>
    </lineage>
</organism>
<evidence type="ECO:0000313" key="1">
    <source>
        <dbReference type="EMBL" id="QUE55076.1"/>
    </source>
</evidence>
<keyword evidence="2" id="KW-1185">Reference proteome</keyword>
<gene>
    <name evidence="1" type="ORF">INT76_04130</name>
</gene>